<proteinExistence type="predicted"/>
<feature type="transmembrane region" description="Helical" evidence="1">
    <location>
        <begin position="58"/>
        <end position="74"/>
    </location>
</feature>
<evidence type="ECO:0000256" key="1">
    <source>
        <dbReference type="SAM" id="Phobius"/>
    </source>
</evidence>
<dbReference type="Proteomes" id="UP000222768">
    <property type="component" value="Unassembled WGS sequence"/>
</dbReference>
<dbReference type="AlphaFoldDB" id="A0A2C5T9H1"/>
<sequence length="80" mass="8861">MIIRSTGQCYRIYAIQRTKGTLPGKPVSVKVAKPGNTGLAAASPVSFHHLKQQNFPNLFIYLINCSAFVRIWVLDRAISS</sequence>
<reference evidence="3" key="1">
    <citation type="submission" date="2017-09" db="EMBL/GenBank/DDBJ databases">
        <title>FDA dAtabase for Regulatory Grade micrObial Sequences (FDA-ARGOS): Supporting development and validation of Infectious Disease Dx tests.</title>
        <authorList>
            <person name="Minogue T."/>
            <person name="Wolcott M."/>
            <person name="Wasieloski L."/>
            <person name="Aguilar W."/>
            <person name="Moore D."/>
            <person name="Tallon L."/>
            <person name="Sadzewicz L."/>
            <person name="Ott S."/>
            <person name="Zhao X."/>
            <person name="Nagaraj S."/>
            <person name="Vavikolanu K."/>
            <person name="Aluvathingal J."/>
            <person name="Nadendla S."/>
            <person name="Sichtig H."/>
        </authorList>
    </citation>
    <scope>NUCLEOTIDE SEQUENCE [LARGE SCALE GENOMIC DNA]</scope>
    <source>
        <strain evidence="3">FDAARGOS_404</strain>
    </source>
</reference>
<gene>
    <name evidence="2" type="ORF">CRX53_05925</name>
</gene>
<evidence type="ECO:0000313" key="2">
    <source>
        <dbReference type="EMBL" id="PHH03541.1"/>
    </source>
</evidence>
<protein>
    <submittedName>
        <fullName evidence="2">Uncharacterized protein</fullName>
    </submittedName>
</protein>
<keyword evidence="1" id="KW-0472">Membrane</keyword>
<dbReference type="EMBL" id="PDLK01000002">
    <property type="protein sequence ID" value="PHH03541.1"/>
    <property type="molecule type" value="Genomic_DNA"/>
</dbReference>
<name>A0A2C5T9H1_9ENTR</name>
<keyword evidence="1" id="KW-1133">Transmembrane helix</keyword>
<keyword evidence="1" id="KW-0812">Transmembrane</keyword>
<comment type="caution">
    <text evidence="2">The sequence shown here is derived from an EMBL/GenBank/DDBJ whole genome shotgun (WGS) entry which is preliminary data.</text>
</comment>
<accession>A0A2C5T9H1</accession>
<evidence type="ECO:0000313" key="3">
    <source>
        <dbReference type="Proteomes" id="UP000222768"/>
    </source>
</evidence>
<organism evidence="2 3">
    <name type="scientific">Leclercia adecarboxylata</name>
    <dbReference type="NCBI Taxonomy" id="83655"/>
    <lineage>
        <taxon>Bacteria</taxon>
        <taxon>Pseudomonadati</taxon>
        <taxon>Pseudomonadota</taxon>
        <taxon>Gammaproteobacteria</taxon>
        <taxon>Enterobacterales</taxon>
        <taxon>Enterobacteriaceae</taxon>
        <taxon>Leclercia</taxon>
    </lineage>
</organism>